<feature type="coiled-coil region" evidence="1">
    <location>
        <begin position="232"/>
        <end position="259"/>
    </location>
</feature>
<evidence type="ECO:0000256" key="1">
    <source>
        <dbReference type="SAM" id="Coils"/>
    </source>
</evidence>
<protein>
    <submittedName>
        <fullName evidence="2">Uncharacterized protein</fullName>
    </submittedName>
</protein>
<proteinExistence type="predicted"/>
<dbReference type="InParanoid" id="A0A078B4J1"/>
<name>A0A078B4J1_STYLE</name>
<gene>
    <name evidence="2" type="primary">Contig9493.g10156</name>
    <name evidence="2" type="ORF">STYLEM_17259</name>
</gene>
<sequence length="423" mass="49707">MVQIQHLSKLIIRTKSLHILGMTDIETVDDEGYQEFKGDWESKSMFNWAEMKSLSLTSMKMLEVESQPEEEDYNYQSFVQHQDVKWEGVIDEYWGSQVFRHTIDKNRFICPSKDIKYNSQDLKGEEFHIKIYDTQRNMNQIVIKSDFSSYYQPGNPNNQVEIVLYAKNTSTYEEYTFKTTYNQEYVDKLQKWISKKRYTCKPVIASNKINLQAQDSVEYLHLVIKIFTFTLKKVSRNDMDILKDEFKVLKEQDIQLQKEMRLFNYQFFNQNEINRRKMDYLLSGTLGDNYRAKIVDSIENLYDKYEGVGYQQEEAMNHAGAGISSQYSGGNMGMGMMNKQSKQMEAIIIGNDLNQIEGRDAQGNGGYANKMSIIQLGKYQMSPMQLLDKHSGLMTSYYAYEIDRQVKHHEKYEIMISRLQKAL</sequence>
<reference evidence="2 3" key="1">
    <citation type="submission" date="2014-06" db="EMBL/GenBank/DDBJ databases">
        <authorList>
            <person name="Swart Estienne"/>
        </authorList>
    </citation>
    <scope>NUCLEOTIDE SEQUENCE [LARGE SCALE GENOMIC DNA]</scope>
    <source>
        <strain evidence="2 3">130c</strain>
    </source>
</reference>
<evidence type="ECO:0000313" key="3">
    <source>
        <dbReference type="Proteomes" id="UP000039865"/>
    </source>
</evidence>
<dbReference type="AlphaFoldDB" id="A0A078B4J1"/>
<keyword evidence="3" id="KW-1185">Reference proteome</keyword>
<organism evidence="2 3">
    <name type="scientific">Stylonychia lemnae</name>
    <name type="common">Ciliate</name>
    <dbReference type="NCBI Taxonomy" id="5949"/>
    <lineage>
        <taxon>Eukaryota</taxon>
        <taxon>Sar</taxon>
        <taxon>Alveolata</taxon>
        <taxon>Ciliophora</taxon>
        <taxon>Intramacronucleata</taxon>
        <taxon>Spirotrichea</taxon>
        <taxon>Stichotrichia</taxon>
        <taxon>Sporadotrichida</taxon>
        <taxon>Oxytrichidae</taxon>
        <taxon>Stylonychinae</taxon>
        <taxon>Stylonychia</taxon>
    </lineage>
</organism>
<accession>A0A078B4J1</accession>
<keyword evidence="1" id="KW-0175">Coiled coil</keyword>
<dbReference type="EMBL" id="CCKQ01016269">
    <property type="protein sequence ID" value="CDW88142.1"/>
    <property type="molecule type" value="Genomic_DNA"/>
</dbReference>
<evidence type="ECO:0000313" key="2">
    <source>
        <dbReference type="EMBL" id="CDW88142.1"/>
    </source>
</evidence>
<dbReference type="Proteomes" id="UP000039865">
    <property type="component" value="Unassembled WGS sequence"/>
</dbReference>